<evidence type="ECO:0000313" key="13">
    <source>
        <dbReference type="Proteomes" id="UP000245711"/>
    </source>
</evidence>
<dbReference type="Pfam" id="PF00186">
    <property type="entry name" value="DHFR_1"/>
    <property type="match status" value="1"/>
</dbReference>
<evidence type="ECO:0000256" key="9">
    <source>
        <dbReference type="PIRNR" id="PIRNR000194"/>
    </source>
</evidence>
<dbReference type="KEGG" id="roz:CBI38_06990"/>
<dbReference type="EC" id="1.5.1.3" evidence="3 9"/>
<evidence type="ECO:0000256" key="1">
    <source>
        <dbReference type="ARBA" id="ARBA00004903"/>
    </source>
</evidence>
<accession>A0A2S2BRZ4</accession>
<dbReference type="EMBL" id="CP021354">
    <property type="protein sequence ID" value="AWK71362.1"/>
    <property type="molecule type" value="Genomic_DNA"/>
</dbReference>
<evidence type="ECO:0000256" key="10">
    <source>
        <dbReference type="RuleBase" id="RU004474"/>
    </source>
</evidence>
<reference evidence="12 13" key="1">
    <citation type="submission" date="2017-05" db="EMBL/GenBank/DDBJ databases">
        <title>Isolation of Rhodococcus sp. S2-17 biodegrading of BP-3.</title>
        <authorList>
            <person name="Lee Y."/>
            <person name="Kim K.H."/>
            <person name="Chun B.H."/>
            <person name="Jung H.S."/>
            <person name="Jeon C.O."/>
        </authorList>
    </citation>
    <scope>NUCLEOTIDE SEQUENCE [LARGE SCALE GENOMIC DNA]</scope>
    <source>
        <strain evidence="12 13">S2-17</strain>
    </source>
</reference>
<gene>
    <name evidence="12" type="ORF">CBI38_06990</name>
</gene>
<keyword evidence="5 9" id="KW-0554">One-carbon metabolism</keyword>
<dbReference type="GO" id="GO:0070401">
    <property type="term" value="F:NADP+ binding"/>
    <property type="evidence" value="ECO:0007669"/>
    <property type="project" value="UniProtKB-ARBA"/>
</dbReference>
<organism evidence="12 13">
    <name type="scientific">Rhodococcus oxybenzonivorans</name>
    <dbReference type="NCBI Taxonomy" id="1990687"/>
    <lineage>
        <taxon>Bacteria</taxon>
        <taxon>Bacillati</taxon>
        <taxon>Actinomycetota</taxon>
        <taxon>Actinomycetes</taxon>
        <taxon>Mycobacteriales</taxon>
        <taxon>Nocardiaceae</taxon>
        <taxon>Rhodococcus</taxon>
    </lineage>
</organism>
<evidence type="ECO:0000256" key="8">
    <source>
        <dbReference type="ARBA" id="ARBA00025067"/>
    </source>
</evidence>
<dbReference type="GO" id="GO:0005829">
    <property type="term" value="C:cytosol"/>
    <property type="evidence" value="ECO:0007669"/>
    <property type="project" value="TreeGrafter"/>
</dbReference>
<dbReference type="InterPro" id="IPR001796">
    <property type="entry name" value="DHFR_dom"/>
</dbReference>
<evidence type="ECO:0000256" key="2">
    <source>
        <dbReference type="ARBA" id="ARBA00009539"/>
    </source>
</evidence>
<sequence>MRARQVSLVWAQANGGVIGRDNTIPWHVPEDMAYFKKVTQGHPVVMGRKTWDSLPAKFRPLPGRRNIVVTRQPGWMAGGAETASGLASALALANEDVCIMGGGEIYRAAMPFATRLFVTEVDVTVDGDAWAPPIDDSWYAEDTGEWLESAKNGTRYRWITYTRALPAR</sequence>
<dbReference type="Gene3D" id="3.40.430.10">
    <property type="entry name" value="Dihydrofolate Reductase, subunit A"/>
    <property type="match status" value="1"/>
</dbReference>
<dbReference type="PANTHER" id="PTHR48069:SF3">
    <property type="entry name" value="DIHYDROFOLATE REDUCTASE"/>
    <property type="match status" value="1"/>
</dbReference>
<feature type="domain" description="DHFR" evidence="11">
    <location>
        <begin position="5"/>
        <end position="163"/>
    </location>
</feature>
<dbReference type="GO" id="GO:0004146">
    <property type="term" value="F:dihydrofolate reductase activity"/>
    <property type="evidence" value="ECO:0007669"/>
    <property type="project" value="UniProtKB-EC"/>
</dbReference>
<dbReference type="GO" id="GO:0046452">
    <property type="term" value="P:dihydrofolate metabolic process"/>
    <property type="evidence" value="ECO:0007669"/>
    <property type="project" value="TreeGrafter"/>
</dbReference>
<dbReference type="CDD" id="cd00209">
    <property type="entry name" value="DHFR"/>
    <property type="match status" value="1"/>
</dbReference>
<dbReference type="PIRSF" id="PIRSF000194">
    <property type="entry name" value="DHFR"/>
    <property type="match status" value="1"/>
</dbReference>
<dbReference type="InterPro" id="IPR012259">
    <property type="entry name" value="DHFR"/>
</dbReference>
<keyword evidence="7 9" id="KW-0560">Oxidoreductase</keyword>
<evidence type="ECO:0000313" key="12">
    <source>
        <dbReference type="EMBL" id="AWK71362.1"/>
    </source>
</evidence>
<name>A0A2S2BRZ4_9NOCA</name>
<evidence type="ECO:0000256" key="7">
    <source>
        <dbReference type="ARBA" id="ARBA00023002"/>
    </source>
</evidence>
<dbReference type="Proteomes" id="UP000245711">
    <property type="component" value="Chromosome"/>
</dbReference>
<evidence type="ECO:0000256" key="6">
    <source>
        <dbReference type="ARBA" id="ARBA00022857"/>
    </source>
</evidence>
<dbReference type="UniPathway" id="UPA00077">
    <property type="reaction ID" value="UER00158"/>
</dbReference>
<keyword evidence="13" id="KW-1185">Reference proteome</keyword>
<dbReference type="SUPFAM" id="SSF53597">
    <property type="entry name" value="Dihydrofolate reductase-like"/>
    <property type="match status" value="1"/>
</dbReference>
<proteinExistence type="inferred from homology"/>
<dbReference type="RefSeq" id="WP_109327563.1">
    <property type="nucleotide sequence ID" value="NZ_CP021354.1"/>
</dbReference>
<dbReference type="PROSITE" id="PS00075">
    <property type="entry name" value="DHFR_1"/>
    <property type="match status" value="1"/>
</dbReference>
<dbReference type="GO" id="GO:0046655">
    <property type="term" value="P:folic acid metabolic process"/>
    <property type="evidence" value="ECO:0007669"/>
    <property type="project" value="TreeGrafter"/>
</dbReference>
<comment type="catalytic activity">
    <reaction evidence="9">
        <text>(6S)-5,6,7,8-tetrahydrofolate + NADP(+) = 7,8-dihydrofolate + NADPH + H(+)</text>
        <dbReference type="Rhea" id="RHEA:15009"/>
        <dbReference type="ChEBI" id="CHEBI:15378"/>
        <dbReference type="ChEBI" id="CHEBI:57451"/>
        <dbReference type="ChEBI" id="CHEBI:57453"/>
        <dbReference type="ChEBI" id="CHEBI:57783"/>
        <dbReference type="ChEBI" id="CHEBI:58349"/>
        <dbReference type="EC" id="1.5.1.3"/>
    </reaction>
</comment>
<keyword evidence="6 9" id="KW-0521">NADP</keyword>
<dbReference type="FunFam" id="3.40.430.10:FF:000001">
    <property type="entry name" value="Dihydrofolate reductase"/>
    <property type="match status" value="1"/>
</dbReference>
<dbReference type="GO" id="GO:0046654">
    <property type="term" value="P:tetrahydrofolate biosynthetic process"/>
    <property type="evidence" value="ECO:0007669"/>
    <property type="project" value="UniProtKB-UniPathway"/>
</dbReference>
<comment type="function">
    <text evidence="8 9">Key enzyme in folate metabolism. Catalyzes an essential reaction for de novo glycine and purine synthesis, and for DNA precursor synthesis.</text>
</comment>
<evidence type="ECO:0000256" key="3">
    <source>
        <dbReference type="ARBA" id="ARBA00012856"/>
    </source>
</evidence>
<dbReference type="InterPro" id="IPR017925">
    <property type="entry name" value="DHFR_CS"/>
</dbReference>
<protein>
    <recommendedName>
        <fullName evidence="4 9">Dihydrofolate reductase</fullName>
        <ecNumber evidence="3 9">1.5.1.3</ecNumber>
    </recommendedName>
</protein>
<evidence type="ECO:0000256" key="5">
    <source>
        <dbReference type="ARBA" id="ARBA00022563"/>
    </source>
</evidence>
<comment type="pathway">
    <text evidence="1 9">Cofactor biosynthesis; tetrahydrofolate biosynthesis; 5,6,7,8-tetrahydrofolate from 7,8-dihydrofolate: step 1/1.</text>
</comment>
<dbReference type="PROSITE" id="PS51330">
    <property type="entry name" value="DHFR_2"/>
    <property type="match status" value="1"/>
</dbReference>
<comment type="similarity">
    <text evidence="2 9 10">Belongs to the dihydrofolate reductase family.</text>
</comment>
<dbReference type="AlphaFoldDB" id="A0A2S2BRZ4"/>
<evidence type="ECO:0000259" key="11">
    <source>
        <dbReference type="PROSITE" id="PS51330"/>
    </source>
</evidence>
<dbReference type="PANTHER" id="PTHR48069">
    <property type="entry name" value="DIHYDROFOLATE REDUCTASE"/>
    <property type="match status" value="1"/>
</dbReference>
<dbReference type="PRINTS" id="PR00070">
    <property type="entry name" value="DHFR"/>
</dbReference>
<dbReference type="InterPro" id="IPR024072">
    <property type="entry name" value="DHFR-like_dom_sf"/>
</dbReference>
<dbReference type="OrthoDB" id="9804315at2"/>
<dbReference type="GO" id="GO:0006730">
    <property type="term" value="P:one-carbon metabolic process"/>
    <property type="evidence" value="ECO:0007669"/>
    <property type="project" value="UniProtKB-KW"/>
</dbReference>
<evidence type="ECO:0000256" key="4">
    <source>
        <dbReference type="ARBA" id="ARBA00018886"/>
    </source>
</evidence>